<reference evidence="10 11" key="1">
    <citation type="submission" date="2023-07" db="EMBL/GenBank/DDBJ databases">
        <title>Genomic Encyclopedia of Type Strains, Phase IV (KMG-IV): sequencing the most valuable type-strain genomes for metagenomic binning, comparative biology and taxonomic classification.</title>
        <authorList>
            <person name="Goeker M."/>
        </authorList>
    </citation>
    <scope>NUCLEOTIDE SEQUENCE [LARGE SCALE GENOMIC DNA]</scope>
    <source>
        <strain evidence="10 11">T98</strain>
    </source>
</reference>
<evidence type="ECO:0000256" key="3">
    <source>
        <dbReference type="ARBA" id="ARBA00023136"/>
    </source>
</evidence>
<dbReference type="SUPFAM" id="SSF58104">
    <property type="entry name" value="Methyl-accepting chemotaxis protein (MCP) signaling domain"/>
    <property type="match status" value="1"/>
</dbReference>
<sequence length="562" mass="61072">MIVSLRTKLLLSFFSIIALFLVTVSVNTVLNQRVAVLTDKIIASQQRMEVIQRLNLFARMANDNGAHYMLAPGNFKADFKSRFEETAKFLEMEVTRLKGMTNDPESLQQIEAFQSKWTAGKDYKLKLMGRMEQGDALQAQQLYAKDSFDSIAFALLSLLKDEQAQIERYTSDIHSMNTQVKLVNYILVGTAILLSVGIALLLSNYLVSRIKRIKESAGAVGHGDLRVEELKFKGKDELTELADAFNRMTQSLRSVIGSADQVSVRAAASSAQLQASAEQTSEATEHIASIMEEITAGTENQTSHVDANLDIITHLSEKVQQIAANGHAVLGNVTNTSSTALQGKNELANATRQVRVIEASAGKLSQIIIGLHQQAVQIGSATKLIMDISKQTNLLALNAAIEASRAGEQGRGFSVVADEVRKLAEQTRLSADQIRGLVEGIQEEAGTAAAEMEQGTLEVQKGIQLIEVAGDSFEDILHKIQQVEHDIREVTESTSDIMTDTQKVVSGISVISEIAKEHSAGTQSVAAATEQQLASMEEITSSSGALTALADELKELIGKFRL</sequence>
<dbReference type="SMART" id="SM00283">
    <property type="entry name" value="MA"/>
    <property type="match status" value="1"/>
</dbReference>
<feature type="domain" description="HAMP" evidence="9">
    <location>
        <begin position="204"/>
        <end position="257"/>
    </location>
</feature>
<dbReference type="PROSITE" id="PS50885">
    <property type="entry name" value="HAMP"/>
    <property type="match status" value="1"/>
</dbReference>
<evidence type="ECO:0000256" key="5">
    <source>
        <dbReference type="ARBA" id="ARBA00029447"/>
    </source>
</evidence>
<dbReference type="EMBL" id="JAUSUY010000001">
    <property type="protein sequence ID" value="MDT3424650.1"/>
    <property type="molecule type" value="Genomic_DNA"/>
</dbReference>
<accession>A0ABU3H4M9</accession>
<proteinExistence type="inferred from homology"/>
<dbReference type="CDD" id="cd06225">
    <property type="entry name" value="HAMP"/>
    <property type="match status" value="1"/>
</dbReference>
<dbReference type="Gene3D" id="1.10.8.500">
    <property type="entry name" value="HAMP domain in histidine kinase"/>
    <property type="match status" value="1"/>
</dbReference>
<name>A0ABU3H4M9_9BACL</name>
<evidence type="ECO:0000256" key="1">
    <source>
        <dbReference type="ARBA" id="ARBA00004236"/>
    </source>
</evidence>
<dbReference type="Gene3D" id="1.10.287.950">
    <property type="entry name" value="Methyl-accepting chemotaxis protein"/>
    <property type="match status" value="1"/>
</dbReference>
<organism evidence="10 11">
    <name type="scientific">Paenibacillus forsythiae</name>
    <dbReference type="NCBI Taxonomy" id="365616"/>
    <lineage>
        <taxon>Bacteria</taxon>
        <taxon>Bacillati</taxon>
        <taxon>Bacillota</taxon>
        <taxon>Bacilli</taxon>
        <taxon>Bacillales</taxon>
        <taxon>Paenibacillaceae</taxon>
        <taxon>Paenibacillus</taxon>
    </lineage>
</organism>
<dbReference type="Pfam" id="PF00015">
    <property type="entry name" value="MCPsignal"/>
    <property type="match status" value="1"/>
</dbReference>
<dbReference type="SMART" id="SM00304">
    <property type="entry name" value="HAMP"/>
    <property type="match status" value="1"/>
</dbReference>
<evidence type="ECO:0000313" key="11">
    <source>
        <dbReference type="Proteomes" id="UP001248709"/>
    </source>
</evidence>
<dbReference type="InterPro" id="IPR004090">
    <property type="entry name" value="Chemotax_Me-accpt_rcpt"/>
</dbReference>
<protein>
    <submittedName>
        <fullName evidence="10">Methyl-accepting chemotaxis protein</fullName>
    </submittedName>
</protein>
<dbReference type="InterPro" id="IPR004089">
    <property type="entry name" value="MCPsignal_dom"/>
</dbReference>
<evidence type="ECO:0000259" key="8">
    <source>
        <dbReference type="PROSITE" id="PS50111"/>
    </source>
</evidence>
<evidence type="ECO:0000256" key="6">
    <source>
        <dbReference type="PROSITE-ProRule" id="PRU00284"/>
    </source>
</evidence>
<keyword evidence="4 6" id="KW-0807">Transducer</keyword>
<dbReference type="Proteomes" id="UP001248709">
    <property type="component" value="Unassembled WGS sequence"/>
</dbReference>
<comment type="subcellular location">
    <subcellularLocation>
        <location evidence="1">Cell membrane</location>
    </subcellularLocation>
</comment>
<feature type="domain" description="Methyl-accepting transducer" evidence="8">
    <location>
        <begin position="276"/>
        <end position="512"/>
    </location>
</feature>
<gene>
    <name evidence="10" type="ORF">J2Z22_000162</name>
</gene>
<dbReference type="PANTHER" id="PTHR32089">
    <property type="entry name" value="METHYL-ACCEPTING CHEMOTAXIS PROTEIN MCPB"/>
    <property type="match status" value="1"/>
</dbReference>
<feature type="transmembrane region" description="Helical" evidence="7">
    <location>
        <begin position="182"/>
        <end position="207"/>
    </location>
</feature>
<dbReference type="Pfam" id="PF00672">
    <property type="entry name" value="HAMP"/>
    <property type="match status" value="1"/>
</dbReference>
<dbReference type="PROSITE" id="PS50111">
    <property type="entry name" value="CHEMOTAXIS_TRANSDUC_2"/>
    <property type="match status" value="1"/>
</dbReference>
<keyword evidence="7" id="KW-0812">Transmembrane</keyword>
<evidence type="ECO:0000256" key="2">
    <source>
        <dbReference type="ARBA" id="ARBA00022475"/>
    </source>
</evidence>
<comment type="caution">
    <text evidence="10">The sequence shown here is derived from an EMBL/GenBank/DDBJ whole genome shotgun (WGS) entry which is preliminary data.</text>
</comment>
<keyword evidence="3 7" id="KW-0472">Membrane</keyword>
<dbReference type="PRINTS" id="PR00260">
    <property type="entry name" value="CHEMTRNSDUCR"/>
</dbReference>
<evidence type="ECO:0000256" key="7">
    <source>
        <dbReference type="SAM" id="Phobius"/>
    </source>
</evidence>
<evidence type="ECO:0000313" key="10">
    <source>
        <dbReference type="EMBL" id="MDT3424650.1"/>
    </source>
</evidence>
<keyword evidence="11" id="KW-1185">Reference proteome</keyword>
<keyword evidence="7" id="KW-1133">Transmembrane helix</keyword>
<evidence type="ECO:0000259" key="9">
    <source>
        <dbReference type="PROSITE" id="PS50885"/>
    </source>
</evidence>
<dbReference type="CDD" id="cd11386">
    <property type="entry name" value="MCP_signal"/>
    <property type="match status" value="1"/>
</dbReference>
<dbReference type="PANTHER" id="PTHR32089:SF112">
    <property type="entry name" value="LYSOZYME-LIKE PROTEIN-RELATED"/>
    <property type="match status" value="1"/>
</dbReference>
<evidence type="ECO:0000256" key="4">
    <source>
        <dbReference type="ARBA" id="ARBA00023224"/>
    </source>
</evidence>
<keyword evidence="2" id="KW-1003">Cell membrane</keyword>
<comment type="similarity">
    <text evidence="5">Belongs to the methyl-accepting chemotaxis (MCP) protein family.</text>
</comment>
<dbReference type="InterPro" id="IPR003660">
    <property type="entry name" value="HAMP_dom"/>
</dbReference>